<gene>
    <name evidence="5" type="ORF">FB463_000705</name>
    <name evidence="4" type="ORF">FFA01_01110</name>
</gene>
<dbReference type="Pfam" id="PF00583">
    <property type="entry name" value="Acetyltransf_1"/>
    <property type="match status" value="1"/>
</dbReference>
<proteinExistence type="predicted"/>
<reference evidence="5 7" key="2">
    <citation type="submission" date="2020-07" db="EMBL/GenBank/DDBJ databases">
        <title>Sequencing the genomes of 1000 actinobacteria strains.</title>
        <authorList>
            <person name="Klenk H.-P."/>
        </authorList>
    </citation>
    <scope>NUCLEOTIDE SEQUENCE [LARGE SCALE GENOMIC DNA]</scope>
    <source>
        <strain evidence="5 7">DSM 10309</strain>
    </source>
</reference>
<dbReference type="CDD" id="cd04301">
    <property type="entry name" value="NAT_SF"/>
    <property type="match status" value="1"/>
</dbReference>
<accession>A0A7W3JGL7</accession>
<dbReference type="Proteomes" id="UP000522688">
    <property type="component" value="Unassembled WGS sequence"/>
</dbReference>
<dbReference type="Proteomes" id="UP000321154">
    <property type="component" value="Unassembled WGS sequence"/>
</dbReference>
<keyword evidence="2" id="KW-0012">Acyltransferase</keyword>
<dbReference type="InterPro" id="IPR050832">
    <property type="entry name" value="Bact_Acetyltransf"/>
</dbReference>
<dbReference type="PROSITE" id="PS51186">
    <property type="entry name" value="GNAT"/>
    <property type="match status" value="1"/>
</dbReference>
<evidence type="ECO:0000313" key="4">
    <source>
        <dbReference type="EMBL" id="GEK81802.1"/>
    </source>
</evidence>
<dbReference type="Gene3D" id="3.40.630.30">
    <property type="match status" value="1"/>
</dbReference>
<dbReference type="GO" id="GO:0016747">
    <property type="term" value="F:acyltransferase activity, transferring groups other than amino-acyl groups"/>
    <property type="evidence" value="ECO:0007669"/>
    <property type="project" value="InterPro"/>
</dbReference>
<dbReference type="AlphaFoldDB" id="A0A7W3JGL7"/>
<evidence type="ECO:0000256" key="1">
    <source>
        <dbReference type="ARBA" id="ARBA00022679"/>
    </source>
</evidence>
<dbReference type="SUPFAM" id="SSF55729">
    <property type="entry name" value="Acyl-CoA N-acyltransferases (Nat)"/>
    <property type="match status" value="1"/>
</dbReference>
<keyword evidence="1 5" id="KW-0808">Transferase</keyword>
<protein>
    <submittedName>
        <fullName evidence="5">GNAT superfamily N-acetyltransferase</fullName>
    </submittedName>
</protein>
<evidence type="ECO:0000256" key="2">
    <source>
        <dbReference type="ARBA" id="ARBA00023315"/>
    </source>
</evidence>
<comment type="caution">
    <text evidence="5">The sequence shown here is derived from an EMBL/GenBank/DDBJ whole genome shotgun (WGS) entry which is preliminary data.</text>
</comment>
<dbReference type="OrthoDB" id="4793359at2"/>
<keyword evidence="6" id="KW-1185">Reference proteome</keyword>
<reference evidence="4 6" key="1">
    <citation type="submission" date="2019-07" db="EMBL/GenBank/DDBJ databases">
        <title>Whole genome shotgun sequence of Frigoribacterium faeni NBRC 103066.</title>
        <authorList>
            <person name="Hosoyama A."/>
            <person name="Uohara A."/>
            <person name="Ohji S."/>
            <person name="Ichikawa N."/>
        </authorList>
    </citation>
    <scope>NUCLEOTIDE SEQUENCE [LARGE SCALE GENOMIC DNA]</scope>
    <source>
        <strain evidence="4 6">NBRC 103066</strain>
    </source>
</reference>
<sequence>MTAPVQPLGIPTARDLDDLVSLIRLLGYSLDADVLSARLERLTADAGHETWVVRGDDGGITAVAGGRIVWAYNDDAPTAELLLLVVSEAGRRDGLGSHLLGHVEAWAHGHGARVVNAVSAAATDSANRFYRKRGYHEAGVRYSKLI</sequence>
<dbReference type="InterPro" id="IPR000182">
    <property type="entry name" value="GNAT_dom"/>
</dbReference>
<dbReference type="InterPro" id="IPR016181">
    <property type="entry name" value="Acyl_CoA_acyltransferase"/>
</dbReference>
<evidence type="ECO:0000313" key="6">
    <source>
        <dbReference type="Proteomes" id="UP000321154"/>
    </source>
</evidence>
<feature type="domain" description="N-acetyltransferase" evidence="3">
    <location>
        <begin position="8"/>
        <end position="146"/>
    </location>
</feature>
<name>A0A7W3JGL7_9MICO</name>
<evidence type="ECO:0000259" key="3">
    <source>
        <dbReference type="PROSITE" id="PS51186"/>
    </source>
</evidence>
<dbReference type="EMBL" id="BJUV01000001">
    <property type="protein sequence ID" value="GEK81802.1"/>
    <property type="molecule type" value="Genomic_DNA"/>
</dbReference>
<dbReference type="PANTHER" id="PTHR43877">
    <property type="entry name" value="AMINOALKYLPHOSPHONATE N-ACETYLTRANSFERASE-RELATED-RELATED"/>
    <property type="match status" value="1"/>
</dbReference>
<evidence type="ECO:0000313" key="5">
    <source>
        <dbReference type="EMBL" id="MBA8812481.1"/>
    </source>
</evidence>
<organism evidence="5 7">
    <name type="scientific">Frigoribacterium faeni</name>
    <dbReference type="NCBI Taxonomy" id="145483"/>
    <lineage>
        <taxon>Bacteria</taxon>
        <taxon>Bacillati</taxon>
        <taxon>Actinomycetota</taxon>
        <taxon>Actinomycetes</taxon>
        <taxon>Micrococcales</taxon>
        <taxon>Microbacteriaceae</taxon>
        <taxon>Frigoribacterium</taxon>
    </lineage>
</organism>
<dbReference type="EMBL" id="JACGWW010000001">
    <property type="protein sequence ID" value="MBA8812481.1"/>
    <property type="molecule type" value="Genomic_DNA"/>
</dbReference>
<evidence type="ECO:0000313" key="7">
    <source>
        <dbReference type="Proteomes" id="UP000522688"/>
    </source>
</evidence>
<dbReference type="RefSeq" id="WP_146851879.1">
    <property type="nucleotide sequence ID" value="NZ_BAAAHR010000002.1"/>
</dbReference>